<protein>
    <submittedName>
        <fullName evidence="5">Efflux RND transporter periplasmic adaptor subunit</fullName>
    </submittedName>
</protein>
<dbReference type="InterPro" id="IPR058625">
    <property type="entry name" value="MdtA-like_BSH"/>
</dbReference>
<keyword evidence="2" id="KW-0472">Membrane</keyword>
<feature type="transmembrane region" description="Helical" evidence="2">
    <location>
        <begin position="12"/>
        <end position="32"/>
    </location>
</feature>
<feature type="domain" description="Multidrug resistance protein MdtA-like barrel-sandwich hybrid" evidence="3">
    <location>
        <begin position="76"/>
        <end position="203"/>
    </location>
</feature>
<proteinExistence type="inferred from homology"/>
<dbReference type="Pfam" id="PF25917">
    <property type="entry name" value="BSH_RND"/>
    <property type="match status" value="1"/>
</dbReference>
<keyword evidence="2" id="KW-0812">Transmembrane</keyword>
<dbReference type="InterPro" id="IPR058792">
    <property type="entry name" value="Beta-barrel_RND_2"/>
</dbReference>
<dbReference type="Gene3D" id="1.10.287.470">
    <property type="entry name" value="Helix hairpin bin"/>
    <property type="match status" value="1"/>
</dbReference>
<reference evidence="5 6" key="1">
    <citation type="submission" date="2022-12" db="EMBL/GenBank/DDBJ databases">
        <title>Dasania phycosphaerae sp. nov., isolated from particulate material of the south coast of Korea.</title>
        <authorList>
            <person name="Jiang Y."/>
        </authorList>
    </citation>
    <scope>NUCLEOTIDE SEQUENCE [LARGE SCALE GENOMIC DNA]</scope>
    <source>
        <strain evidence="5 6">GY-19</strain>
    </source>
</reference>
<dbReference type="PANTHER" id="PTHR30469">
    <property type="entry name" value="MULTIDRUG RESISTANCE PROTEIN MDTA"/>
    <property type="match status" value="1"/>
</dbReference>
<dbReference type="NCBIfam" id="TIGR01730">
    <property type="entry name" value="RND_mfp"/>
    <property type="match status" value="1"/>
</dbReference>
<dbReference type="GO" id="GO:1990281">
    <property type="term" value="C:efflux pump complex"/>
    <property type="evidence" value="ECO:0007669"/>
    <property type="project" value="TreeGrafter"/>
</dbReference>
<gene>
    <name evidence="5" type="ORF">O0V09_01415</name>
</gene>
<accession>A0A9J6RGR0</accession>
<evidence type="ECO:0000259" key="4">
    <source>
        <dbReference type="Pfam" id="PF25954"/>
    </source>
</evidence>
<feature type="domain" description="CusB-like beta-barrel" evidence="4">
    <location>
        <begin position="213"/>
        <end position="281"/>
    </location>
</feature>
<comment type="caution">
    <text evidence="5">The sequence shown here is derived from an EMBL/GenBank/DDBJ whole genome shotgun (WGS) entry which is preliminary data.</text>
</comment>
<comment type="similarity">
    <text evidence="1">Belongs to the membrane fusion protein (MFP) (TC 8.A.1) family.</text>
</comment>
<dbReference type="Gene3D" id="2.40.30.170">
    <property type="match status" value="1"/>
</dbReference>
<dbReference type="Gene3D" id="2.40.50.100">
    <property type="match status" value="1"/>
</dbReference>
<dbReference type="EMBL" id="JAPTGG010000001">
    <property type="protein sequence ID" value="MCZ0863838.1"/>
    <property type="molecule type" value="Genomic_DNA"/>
</dbReference>
<dbReference type="RefSeq" id="WP_258329985.1">
    <property type="nucleotide sequence ID" value="NZ_JAPTGG010000001.1"/>
</dbReference>
<evidence type="ECO:0000256" key="2">
    <source>
        <dbReference type="SAM" id="Phobius"/>
    </source>
</evidence>
<dbReference type="InterPro" id="IPR006143">
    <property type="entry name" value="RND_pump_MFP"/>
</dbReference>
<dbReference type="SUPFAM" id="SSF111369">
    <property type="entry name" value="HlyD-like secretion proteins"/>
    <property type="match status" value="1"/>
</dbReference>
<organism evidence="5 6">
    <name type="scientific">Dasania phycosphaerae</name>
    <dbReference type="NCBI Taxonomy" id="2950436"/>
    <lineage>
        <taxon>Bacteria</taxon>
        <taxon>Pseudomonadati</taxon>
        <taxon>Pseudomonadota</taxon>
        <taxon>Gammaproteobacteria</taxon>
        <taxon>Cellvibrionales</taxon>
        <taxon>Spongiibacteraceae</taxon>
        <taxon>Dasania</taxon>
    </lineage>
</organism>
<sequence length="381" mass="41009">MSSLQQIKENKNYHSAAIILVLLLLWMASGLFKDKAKAASHEQASAKAPYSVRAQQISAQAYTPLLRIAAQTEANRSVNVRAEVSGQITALPISKGSIVNAGDIICQLAIEDRQLQVEQALALVDKSALEYDASLQLENSGFQAKTVIATKKSELETARANLQRRRIDLEKINIRAPFAGVIDSRPVEIGDLMQRGDSCATVLDFDPLIVAGQVAGANIKQIKKGDQVTARLLTGEQVQGQVRFVASQSDKLTRTFRVEAAVNNPQNLLHSGITADILVAAPAVMAHVVSPSLLSLDDAGNIGLRIIDQQSQVQFINVNIIGDDSQGVWVTGLPPQTTVITVGQEYVSPGQQVSAVMETSLGHNKPIAQQKNLNTQQATQL</sequence>
<dbReference type="Proteomes" id="UP001069090">
    <property type="component" value="Unassembled WGS sequence"/>
</dbReference>
<evidence type="ECO:0000256" key="1">
    <source>
        <dbReference type="ARBA" id="ARBA00009477"/>
    </source>
</evidence>
<evidence type="ECO:0000313" key="5">
    <source>
        <dbReference type="EMBL" id="MCZ0863838.1"/>
    </source>
</evidence>
<keyword evidence="6" id="KW-1185">Reference proteome</keyword>
<evidence type="ECO:0000259" key="3">
    <source>
        <dbReference type="Pfam" id="PF25917"/>
    </source>
</evidence>
<dbReference type="Pfam" id="PF25954">
    <property type="entry name" value="Beta-barrel_RND_2"/>
    <property type="match status" value="1"/>
</dbReference>
<dbReference type="GO" id="GO:0015562">
    <property type="term" value="F:efflux transmembrane transporter activity"/>
    <property type="evidence" value="ECO:0007669"/>
    <property type="project" value="TreeGrafter"/>
</dbReference>
<evidence type="ECO:0000313" key="6">
    <source>
        <dbReference type="Proteomes" id="UP001069090"/>
    </source>
</evidence>
<dbReference type="PANTHER" id="PTHR30469:SF29">
    <property type="entry name" value="BLR2860 PROTEIN"/>
    <property type="match status" value="1"/>
</dbReference>
<dbReference type="AlphaFoldDB" id="A0A9J6RGR0"/>
<keyword evidence="2" id="KW-1133">Transmembrane helix</keyword>
<name>A0A9J6RGR0_9GAMM</name>